<evidence type="ECO:0000313" key="2">
    <source>
        <dbReference type="EMBL" id="JAG27994.1"/>
    </source>
</evidence>
<dbReference type="CDD" id="cd01650">
    <property type="entry name" value="RT_nLTR_like"/>
    <property type="match status" value="1"/>
</dbReference>
<dbReference type="SUPFAM" id="SSF56672">
    <property type="entry name" value="DNA/RNA polymerases"/>
    <property type="match status" value="1"/>
</dbReference>
<dbReference type="GO" id="GO:0003964">
    <property type="term" value="F:RNA-directed DNA polymerase activity"/>
    <property type="evidence" value="ECO:0007669"/>
    <property type="project" value="UniProtKB-KW"/>
</dbReference>
<reference evidence="2" key="2">
    <citation type="submission" date="2014-07" db="EMBL/GenBank/DDBJ databases">
        <authorList>
            <person name="Hull J."/>
        </authorList>
    </citation>
    <scope>NUCLEOTIDE SEQUENCE</scope>
</reference>
<dbReference type="PROSITE" id="PS50878">
    <property type="entry name" value="RT_POL"/>
    <property type="match status" value="1"/>
</dbReference>
<proteinExistence type="predicted"/>
<organism evidence="2">
    <name type="scientific">Lygus hesperus</name>
    <name type="common">Western plant bug</name>
    <dbReference type="NCBI Taxonomy" id="30085"/>
    <lineage>
        <taxon>Eukaryota</taxon>
        <taxon>Metazoa</taxon>
        <taxon>Ecdysozoa</taxon>
        <taxon>Arthropoda</taxon>
        <taxon>Hexapoda</taxon>
        <taxon>Insecta</taxon>
        <taxon>Pterygota</taxon>
        <taxon>Neoptera</taxon>
        <taxon>Paraneoptera</taxon>
        <taxon>Hemiptera</taxon>
        <taxon>Heteroptera</taxon>
        <taxon>Panheteroptera</taxon>
        <taxon>Cimicomorpha</taxon>
        <taxon>Miridae</taxon>
        <taxon>Mirini</taxon>
        <taxon>Lygus</taxon>
    </lineage>
</organism>
<dbReference type="Pfam" id="PF00078">
    <property type="entry name" value="RVT_1"/>
    <property type="match status" value="1"/>
</dbReference>
<gene>
    <name evidence="2" type="primary">RTase_104</name>
    <name evidence="2" type="ORF">CM83_47016</name>
</gene>
<keyword evidence="2" id="KW-0695">RNA-directed DNA polymerase</keyword>
<evidence type="ECO:0000259" key="1">
    <source>
        <dbReference type="PROSITE" id="PS50878"/>
    </source>
</evidence>
<reference evidence="2" key="1">
    <citation type="journal article" date="2014" name="PLoS ONE">
        <title>Transcriptome-Based Identification of ABC Transporters in the Western Tarnished Plant Bug Lygus hesperus.</title>
        <authorList>
            <person name="Hull J.J."/>
            <person name="Chaney K."/>
            <person name="Geib S.M."/>
            <person name="Fabrick J.A."/>
            <person name="Brent C.S."/>
            <person name="Walsh D."/>
            <person name="Lavine L.C."/>
        </authorList>
    </citation>
    <scope>NUCLEOTIDE SEQUENCE</scope>
</reference>
<dbReference type="AlphaFoldDB" id="A0A0A9Y757"/>
<accession>A0A0A9Y757</accession>
<dbReference type="EMBL" id="GBHO01015610">
    <property type="protein sequence ID" value="JAG27994.1"/>
    <property type="molecule type" value="Transcribed_RNA"/>
</dbReference>
<keyword evidence="2" id="KW-0808">Transferase</keyword>
<feature type="domain" description="Reverse transcriptase" evidence="1">
    <location>
        <begin position="29"/>
        <end position="286"/>
    </location>
</feature>
<keyword evidence="2" id="KW-0548">Nucleotidyltransferase</keyword>
<dbReference type="PANTHER" id="PTHR19446">
    <property type="entry name" value="REVERSE TRANSCRIPTASES"/>
    <property type="match status" value="1"/>
</dbReference>
<feature type="non-terminal residue" evidence="2">
    <location>
        <position position="1"/>
    </location>
</feature>
<dbReference type="InterPro" id="IPR000477">
    <property type="entry name" value="RT_dom"/>
</dbReference>
<name>A0A0A9Y757_LYGHE</name>
<protein>
    <submittedName>
        <fullName evidence="2">Putative RNA-directed DNA polymerase from transposon BS</fullName>
    </submittedName>
</protein>
<sequence>AFHITFIPPVLLKHCCASLSFPLTALFNSSLKSGIFPEHWKSSYITPIHKSGDKSKVNHYRPICTISTIPKTFEKLVVSLVYPEISRYIVPEQHGFVRCRSTVTDLLVFQEYVMKGFEERLQVDVISTDYSKAFDKLSHRHVLLLLESLGIHGAFLRWLTSYLTGRQLRVRIKNTFSRPFVASSGVPQGSHIGPLIFLIMINGVSKLSTDVKFLIFADDLKIFSYIRTSEDCQRLQGCLDRLGVWCTRITFFITRVNARLPPSHEPEFPYFVTIFSRVLFWLGYLLHVIWESSSMRSYPFPFTWTLYRGGL</sequence>
<dbReference type="InterPro" id="IPR043502">
    <property type="entry name" value="DNA/RNA_pol_sf"/>
</dbReference>